<comment type="caution">
    <text evidence="1">The sequence shown here is derived from an EMBL/GenBank/DDBJ whole genome shotgun (WGS) entry which is preliminary data.</text>
</comment>
<dbReference type="RefSeq" id="WP_208465770.1">
    <property type="nucleotide sequence ID" value="NZ_JAGFNS010000002.1"/>
</dbReference>
<proteinExistence type="predicted"/>
<dbReference type="EMBL" id="JAGFNS010000002">
    <property type="protein sequence ID" value="MBO3736553.1"/>
    <property type="molecule type" value="Genomic_DNA"/>
</dbReference>
<reference evidence="1 2" key="1">
    <citation type="submission" date="2021-03" db="EMBL/GenBank/DDBJ databases">
        <title>Actinoplanes flavus sp. nov., a novel actinomycete isolated from Coconut Palm rhizosphere soil.</title>
        <authorList>
            <person name="Luo X."/>
        </authorList>
    </citation>
    <scope>NUCLEOTIDE SEQUENCE [LARGE SCALE GENOMIC DNA]</scope>
    <source>
        <strain evidence="1 2">NEAU-H7</strain>
    </source>
</reference>
<keyword evidence="2" id="KW-1185">Reference proteome</keyword>
<name>A0ABS3UCU3_9ACTN</name>
<evidence type="ECO:0000313" key="1">
    <source>
        <dbReference type="EMBL" id="MBO3736553.1"/>
    </source>
</evidence>
<accession>A0ABS3UCU3</accession>
<dbReference type="Proteomes" id="UP000679690">
    <property type="component" value="Unassembled WGS sequence"/>
</dbReference>
<protein>
    <submittedName>
        <fullName evidence="1">Uncharacterized protein</fullName>
    </submittedName>
</protein>
<gene>
    <name evidence="1" type="ORF">J5X75_03355</name>
</gene>
<sequence length="160" mass="18087">MEISFASDSEYSGHGREFAQEGGLELVSRTDLRWYYFLGRLSISKSGIDVGPPWGWVPLFDAMYSVQQTMLFLQGKGAFGDIDFTENDELIKFEVTQGILHVVPTYSELEIRCSVDEFLEAGTGFIKEQLRRVATEFPTLAHNKHALALGQDFGLDNLRR</sequence>
<organism evidence="1 2">
    <name type="scientific">Actinoplanes flavus</name>
    <dbReference type="NCBI Taxonomy" id="2820290"/>
    <lineage>
        <taxon>Bacteria</taxon>
        <taxon>Bacillati</taxon>
        <taxon>Actinomycetota</taxon>
        <taxon>Actinomycetes</taxon>
        <taxon>Micromonosporales</taxon>
        <taxon>Micromonosporaceae</taxon>
        <taxon>Actinoplanes</taxon>
    </lineage>
</organism>
<evidence type="ECO:0000313" key="2">
    <source>
        <dbReference type="Proteomes" id="UP000679690"/>
    </source>
</evidence>